<dbReference type="CDD" id="cd22368">
    <property type="entry name" value="YaeQ-like"/>
    <property type="match status" value="1"/>
</dbReference>
<dbReference type="PANTHER" id="PTHR38784:SF1">
    <property type="entry name" value="SUCROSE PHOSPHORYLASE"/>
    <property type="match status" value="1"/>
</dbReference>
<evidence type="ECO:0000313" key="1">
    <source>
        <dbReference type="EMBL" id="PWF48567.1"/>
    </source>
</evidence>
<evidence type="ECO:0000313" key="2">
    <source>
        <dbReference type="Proteomes" id="UP000241421"/>
    </source>
</evidence>
<reference evidence="1 2" key="1">
    <citation type="submission" date="2018-04" db="EMBL/GenBank/DDBJ databases">
        <title>Massilia violaceinigra sp. nov., a novel purple-pigmented bacterium isolated from Tianshan glacier, Xinjiang, China.</title>
        <authorList>
            <person name="Wang H."/>
        </authorList>
    </citation>
    <scope>NUCLEOTIDE SEQUENCE [LARGE SCALE GENOMIC DNA]</scope>
    <source>
        <strain evidence="1 2">B448-2</strain>
    </source>
</reference>
<dbReference type="AlphaFoldDB" id="A0A2U2HM37"/>
<dbReference type="EMBL" id="PXWF02000182">
    <property type="protein sequence ID" value="PWF48567.1"/>
    <property type="molecule type" value="Genomic_DNA"/>
</dbReference>
<dbReference type="OrthoDB" id="5293309at2"/>
<name>A0A2U2HM37_9BURK</name>
<proteinExistence type="predicted"/>
<keyword evidence="2" id="KW-1185">Reference proteome</keyword>
<dbReference type="Proteomes" id="UP000241421">
    <property type="component" value="Unassembled WGS sequence"/>
</dbReference>
<sequence>MALKATIYKADLQIADMDRNYYQDHVLTLARHPSETDERMMIRLLAFAIHANEALTFTKGLFDTDEPDLWQKDLTGAIELWIEVGQPDEKRLMKACGRSAKVIVYSYAATSHIWYKQIANKLERAKNLTVINIPSESAEGLQKLANRNMQLQCTIQDGQIWLTDSVSTVLIERDAFKSER</sequence>
<dbReference type="PANTHER" id="PTHR38784">
    <property type="entry name" value="SUCROSE PHOSPHORYLASE"/>
    <property type="match status" value="1"/>
</dbReference>
<dbReference type="RefSeq" id="WP_106757532.1">
    <property type="nucleotide sequence ID" value="NZ_PXWF02000182.1"/>
</dbReference>
<organism evidence="1 2">
    <name type="scientific">Massilia glaciei</name>
    <dbReference type="NCBI Taxonomy" id="1524097"/>
    <lineage>
        <taxon>Bacteria</taxon>
        <taxon>Pseudomonadati</taxon>
        <taxon>Pseudomonadota</taxon>
        <taxon>Betaproteobacteria</taxon>
        <taxon>Burkholderiales</taxon>
        <taxon>Oxalobacteraceae</taxon>
        <taxon>Telluria group</taxon>
        <taxon>Massilia</taxon>
    </lineage>
</organism>
<dbReference type="InterPro" id="IPR038590">
    <property type="entry name" value="YaeQ_sf"/>
</dbReference>
<evidence type="ECO:0008006" key="3">
    <source>
        <dbReference type="Google" id="ProtNLM"/>
    </source>
</evidence>
<comment type="caution">
    <text evidence="1">The sequence shown here is derived from an EMBL/GenBank/DDBJ whole genome shotgun (WGS) entry which is preliminary data.</text>
</comment>
<gene>
    <name evidence="1" type="ORF">C7C56_011435</name>
</gene>
<dbReference type="PIRSF" id="PIRSF011484">
    <property type="entry name" value="YaeQ"/>
    <property type="match status" value="1"/>
</dbReference>
<dbReference type="Gene3D" id="3.10.640.10">
    <property type="entry name" value="Restriction endonuclease-like alpha-beta roll domain"/>
    <property type="match status" value="1"/>
</dbReference>
<protein>
    <recommendedName>
        <fullName evidence="3">YaeQ family protein</fullName>
    </recommendedName>
</protein>
<dbReference type="Pfam" id="PF07152">
    <property type="entry name" value="YaeQ"/>
    <property type="match status" value="1"/>
</dbReference>
<dbReference type="InterPro" id="IPR009822">
    <property type="entry name" value="YaeQ"/>
</dbReference>
<accession>A0A2U2HM37</accession>
<dbReference type="InterPro" id="IPR011335">
    <property type="entry name" value="Restrct_endonuc-II-like"/>
</dbReference>
<dbReference type="SUPFAM" id="SSF52980">
    <property type="entry name" value="Restriction endonuclease-like"/>
    <property type="match status" value="1"/>
</dbReference>
<dbReference type="SMART" id="SM01322">
    <property type="entry name" value="YaeQ"/>
    <property type="match status" value="1"/>
</dbReference>